<dbReference type="NCBIfam" id="TIGR00996">
    <property type="entry name" value="Mtu_fam_mce"/>
    <property type="match status" value="1"/>
</dbReference>
<accession>A0ABP9NUQ0</accession>
<dbReference type="InterPro" id="IPR024516">
    <property type="entry name" value="Mce_C"/>
</dbReference>
<dbReference type="RefSeq" id="WP_345607854.1">
    <property type="nucleotide sequence ID" value="NZ_BAABJO010000021.1"/>
</dbReference>
<dbReference type="PANTHER" id="PTHR33371:SF18">
    <property type="entry name" value="MCE-FAMILY PROTEIN MCE3C"/>
    <property type="match status" value="1"/>
</dbReference>
<name>A0ABP9NUQ0_9PSEU</name>
<reference evidence="4" key="1">
    <citation type="journal article" date="2019" name="Int. J. Syst. Evol. Microbiol.">
        <title>The Global Catalogue of Microorganisms (GCM) 10K type strain sequencing project: providing services to taxonomists for standard genome sequencing and annotation.</title>
        <authorList>
            <consortium name="The Broad Institute Genomics Platform"/>
            <consortium name="The Broad Institute Genome Sequencing Center for Infectious Disease"/>
            <person name="Wu L."/>
            <person name="Ma J."/>
        </authorList>
    </citation>
    <scope>NUCLEOTIDE SEQUENCE [LARGE SCALE GENOMIC DNA]</scope>
    <source>
        <strain evidence="4">JCM 18302</strain>
    </source>
</reference>
<proteinExistence type="predicted"/>
<dbReference type="PRINTS" id="PR01782">
    <property type="entry name" value="MCEVIRFACTOR"/>
</dbReference>
<sequence>MPGTRSPVATAIIGLLVVVLVVVIAFNGPAIFGGGTTYRAEFREAAGLTAGDKVTVAGVEAGRVQDVELDGDHVLVTFRVTDAWVGDRTSASIQIRTLLGAKYLALDPQGDEDLDADGTIPLARTSSPFDVVDAFNGLSGTLDQIDTGQLAQSLNTLSDTFKDTPPEIRGALDGLSRLSTTIASRDEEIRKLLAGTHELAGVLADRNADVEKLLKDGNLLLDELQRRHDAISRLLDGTIALSEQLRGLVADNKDQLKPTLEQLDRVAALLQRNRDSLGAGIRDLAVFVRLFANATGNGEWFDNYICALLPPSVGPINSKGC</sequence>
<evidence type="ECO:0000313" key="3">
    <source>
        <dbReference type="EMBL" id="GAA5129932.1"/>
    </source>
</evidence>
<keyword evidence="4" id="KW-1185">Reference proteome</keyword>
<dbReference type="InterPro" id="IPR005693">
    <property type="entry name" value="Mce"/>
</dbReference>
<gene>
    <name evidence="3" type="ORF">GCM10023320_51170</name>
</gene>
<dbReference type="PANTHER" id="PTHR33371">
    <property type="entry name" value="INTERMEMBRANE PHOSPHOLIPID TRANSPORT SYSTEM BINDING PROTEIN MLAD-RELATED"/>
    <property type="match status" value="1"/>
</dbReference>
<feature type="domain" description="Mammalian cell entry C-terminal" evidence="2">
    <location>
        <begin position="112"/>
        <end position="299"/>
    </location>
</feature>
<dbReference type="EMBL" id="BAABJO010000021">
    <property type="protein sequence ID" value="GAA5129932.1"/>
    <property type="molecule type" value="Genomic_DNA"/>
</dbReference>
<evidence type="ECO:0000259" key="1">
    <source>
        <dbReference type="Pfam" id="PF02470"/>
    </source>
</evidence>
<comment type="caution">
    <text evidence="3">The sequence shown here is derived from an EMBL/GenBank/DDBJ whole genome shotgun (WGS) entry which is preliminary data.</text>
</comment>
<dbReference type="InterPro" id="IPR003399">
    <property type="entry name" value="Mce/MlaD"/>
</dbReference>
<dbReference type="Proteomes" id="UP001500804">
    <property type="component" value="Unassembled WGS sequence"/>
</dbReference>
<evidence type="ECO:0000259" key="2">
    <source>
        <dbReference type="Pfam" id="PF11887"/>
    </source>
</evidence>
<dbReference type="Pfam" id="PF02470">
    <property type="entry name" value="MlaD"/>
    <property type="match status" value="1"/>
</dbReference>
<protein>
    <submittedName>
        <fullName evidence="3">MCE family protein</fullName>
    </submittedName>
</protein>
<evidence type="ECO:0000313" key="4">
    <source>
        <dbReference type="Proteomes" id="UP001500804"/>
    </source>
</evidence>
<feature type="domain" description="Mce/MlaD" evidence="1">
    <location>
        <begin position="35"/>
        <end position="108"/>
    </location>
</feature>
<dbReference type="Pfam" id="PF11887">
    <property type="entry name" value="Mce4_CUP1"/>
    <property type="match status" value="1"/>
</dbReference>
<dbReference type="InterPro" id="IPR052336">
    <property type="entry name" value="MlaD_Phospholipid_Transporter"/>
</dbReference>
<organism evidence="3 4">
    <name type="scientific">Pseudonocardia adelaidensis</name>
    <dbReference type="NCBI Taxonomy" id="648754"/>
    <lineage>
        <taxon>Bacteria</taxon>
        <taxon>Bacillati</taxon>
        <taxon>Actinomycetota</taxon>
        <taxon>Actinomycetes</taxon>
        <taxon>Pseudonocardiales</taxon>
        <taxon>Pseudonocardiaceae</taxon>
        <taxon>Pseudonocardia</taxon>
    </lineage>
</organism>